<gene>
    <name evidence="2" type="ORF">NDU88_006061</name>
</gene>
<evidence type="ECO:0000256" key="1">
    <source>
        <dbReference type="SAM" id="MobiDB-lite"/>
    </source>
</evidence>
<proteinExistence type="predicted"/>
<dbReference type="EMBL" id="JANPWB010000003">
    <property type="protein sequence ID" value="KAJ1202261.1"/>
    <property type="molecule type" value="Genomic_DNA"/>
</dbReference>
<feature type="region of interest" description="Disordered" evidence="1">
    <location>
        <begin position="18"/>
        <end position="39"/>
    </location>
</feature>
<dbReference type="Proteomes" id="UP001066276">
    <property type="component" value="Chromosome 2_1"/>
</dbReference>
<organism evidence="2 3">
    <name type="scientific">Pleurodeles waltl</name>
    <name type="common">Iberian ribbed newt</name>
    <dbReference type="NCBI Taxonomy" id="8319"/>
    <lineage>
        <taxon>Eukaryota</taxon>
        <taxon>Metazoa</taxon>
        <taxon>Chordata</taxon>
        <taxon>Craniata</taxon>
        <taxon>Vertebrata</taxon>
        <taxon>Euteleostomi</taxon>
        <taxon>Amphibia</taxon>
        <taxon>Batrachia</taxon>
        <taxon>Caudata</taxon>
        <taxon>Salamandroidea</taxon>
        <taxon>Salamandridae</taxon>
        <taxon>Pleurodelinae</taxon>
        <taxon>Pleurodeles</taxon>
    </lineage>
</organism>
<evidence type="ECO:0000313" key="2">
    <source>
        <dbReference type="EMBL" id="KAJ1202261.1"/>
    </source>
</evidence>
<name>A0AAV7VNI1_PLEWA</name>
<protein>
    <submittedName>
        <fullName evidence="2">Uncharacterized protein</fullName>
    </submittedName>
</protein>
<evidence type="ECO:0000313" key="3">
    <source>
        <dbReference type="Proteomes" id="UP001066276"/>
    </source>
</evidence>
<accession>A0AAV7VNI1</accession>
<comment type="caution">
    <text evidence="2">The sequence shown here is derived from an EMBL/GenBank/DDBJ whole genome shotgun (WGS) entry which is preliminary data.</text>
</comment>
<keyword evidence="3" id="KW-1185">Reference proteome</keyword>
<dbReference type="AlphaFoldDB" id="A0AAV7VNI1"/>
<sequence>MGPRDGLEIAEDNAWGADCPWTKRTGAQGSGAPAPPEQVGCWALTGQEAGIGPGPAGGCAGMAGPGGQASSDMCSLALHPGPGWLAGDPLTTSGSMPICLGEMLCYWEALRERGAALSVYT</sequence>
<reference evidence="2" key="1">
    <citation type="journal article" date="2022" name="bioRxiv">
        <title>Sequencing and chromosome-scale assembly of the giantPleurodeles waltlgenome.</title>
        <authorList>
            <person name="Brown T."/>
            <person name="Elewa A."/>
            <person name="Iarovenko S."/>
            <person name="Subramanian E."/>
            <person name="Araus A.J."/>
            <person name="Petzold A."/>
            <person name="Susuki M."/>
            <person name="Suzuki K.-i.T."/>
            <person name="Hayashi T."/>
            <person name="Toyoda A."/>
            <person name="Oliveira C."/>
            <person name="Osipova E."/>
            <person name="Leigh N.D."/>
            <person name="Simon A."/>
            <person name="Yun M.H."/>
        </authorList>
    </citation>
    <scope>NUCLEOTIDE SEQUENCE</scope>
    <source>
        <strain evidence="2">20211129_DDA</strain>
        <tissue evidence="2">Liver</tissue>
    </source>
</reference>